<keyword evidence="13" id="KW-1185">Reference proteome</keyword>
<accession>A0A6J1DVD4</accession>
<sequence>MIIPAAINALKSSRSISWTPTGRLQQTLAGCLELSGMALHSGKVSKVKLCPDFAGRGRYFDFKSRFIPASIDFAEESPLCTTLSKDGVKVRTVEHLLSALEAMGVDNCRIEIENVDAEDSEVEVPIFDGSAGEWVDAIEKVGLRLAVDQCGNCCEKMAPSVNEPVHVWRNDCFLVAFPAEAVRITYGIDFPQVPVIGCQWFYTAPLDSMFYVKQIAPSRTFCIYEEVEQMRNMGLIKGGSTENALVCSASRGWINPPLRFHDEPCRHKVLDLIGDLSLFARFGSQGLPMAHIVVYKEFFAGVHKFLSLFYLHQLTLECMHVEEDDIRT</sequence>
<organism evidence="13 14">
    <name type="scientific">Momordica charantia</name>
    <name type="common">Bitter gourd</name>
    <name type="synonym">Balsam pear</name>
    <dbReference type="NCBI Taxonomy" id="3673"/>
    <lineage>
        <taxon>Eukaryota</taxon>
        <taxon>Viridiplantae</taxon>
        <taxon>Streptophyta</taxon>
        <taxon>Embryophyta</taxon>
        <taxon>Tracheophyta</taxon>
        <taxon>Spermatophyta</taxon>
        <taxon>Magnoliopsida</taxon>
        <taxon>eudicotyledons</taxon>
        <taxon>Gunneridae</taxon>
        <taxon>Pentapetalae</taxon>
        <taxon>rosids</taxon>
        <taxon>fabids</taxon>
        <taxon>Cucurbitales</taxon>
        <taxon>Cucurbitaceae</taxon>
        <taxon>Momordiceae</taxon>
        <taxon>Momordica</taxon>
    </lineage>
</organism>
<dbReference type="RefSeq" id="XP_022157772.1">
    <property type="nucleotide sequence ID" value="XM_022302080.1"/>
</dbReference>
<keyword evidence="5" id="KW-0444">Lipid biosynthesis</keyword>
<dbReference type="Gene3D" id="3.30.1700.10">
    <property type="entry name" value="lpxc deacetylase, domain 2"/>
    <property type="match status" value="1"/>
</dbReference>
<dbReference type="InterPro" id="IPR004463">
    <property type="entry name" value="UDP-acyl_GlcNac_deAcase"/>
</dbReference>
<evidence type="ECO:0000256" key="3">
    <source>
        <dbReference type="ARBA" id="ARBA00006170"/>
    </source>
</evidence>
<evidence type="ECO:0000313" key="14">
    <source>
        <dbReference type="RefSeq" id="XP_022157772.1"/>
    </source>
</evidence>
<evidence type="ECO:0000256" key="8">
    <source>
        <dbReference type="ARBA" id="ARBA00022801"/>
    </source>
</evidence>
<name>A0A6J1DVD4_MOMCH</name>
<evidence type="ECO:0000256" key="7">
    <source>
        <dbReference type="ARBA" id="ARBA00022723"/>
    </source>
</evidence>
<evidence type="ECO:0000256" key="12">
    <source>
        <dbReference type="ARBA" id="ARBA00024987"/>
    </source>
</evidence>
<evidence type="ECO:0000256" key="5">
    <source>
        <dbReference type="ARBA" id="ARBA00022516"/>
    </source>
</evidence>
<dbReference type="KEGG" id="mcha:111024398"/>
<keyword evidence="6" id="KW-0441">Lipid A biosynthesis</keyword>
<dbReference type="PANTHER" id="PTHR33694:SF1">
    <property type="entry name" value="UDP-3-O-ACYL-N-ACETYLGLUCOSAMINE DEACETYLASE 1, MITOCHONDRIAL-RELATED"/>
    <property type="match status" value="1"/>
</dbReference>
<comment type="catalytic activity">
    <reaction evidence="11">
        <text>a UDP-3-O-[(3R)-3-hydroxyacyl]-N-acetyl-alpha-D-glucosamine + H2O = a UDP-3-O-[(3R)-3-hydroxyacyl]-alpha-D-glucosamine + acetate</text>
        <dbReference type="Rhea" id="RHEA:67816"/>
        <dbReference type="ChEBI" id="CHEBI:15377"/>
        <dbReference type="ChEBI" id="CHEBI:30089"/>
        <dbReference type="ChEBI" id="CHEBI:137740"/>
        <dbReference type="ChEBI" id="CHEBI:173225"/>
        <dbReference type="EC" id="3.5.1.108"/>
    </reaction>
</comment>
<dbReference type="InterPro" id="IPR015870">
    <property type="entry name" value="UDP-acyl_N-AcGlcN_deAcase_N"/>
</dbReference>
<proteinExistence type="inferred from homology"/>
<reference evidence="14" key="1">
    <citation type="submission" date="2025-08" db="UniProtKB">
        <authorList>
            <consortium name="RefSeq"/>
        </authorList>
    </citation>
    <scope>IDENTIFICATION</scope>
    <source>
        <strain evidence="14">OHB3-1</strain>
    </source>
</reference>
<dbReference type="InterPro" id="IPR020568">
    <property type="entry name" value="Ribosomal_Su5_D2-typ_SF"/>
</dbReference>
<dbReference type="SUPFAM" id="SSF54211">
    <property type="entry name" value="Ribosomal protein S5 domain 2-like"/>
    <property type="match status" value="2"/>
</dbReference>
<evidence type="ECO:0000256" key="1">
    <source>
        <dbReference type="ARBA" id="ARBA00001947"/>
    </source>
</evidence>
<evidence type="ECO:0000256" key="2">
    <source>
        <dbReference type="ARBA" id="ARBA00005002"/>
    </source>
</evidence>
<evidence type="ECO:0000256" key="11">
    <source>
        <dbReference type="ARBA" id="ARBA00024535"/>
    </source>
</evidence>
<dbReference type="GO" id="GO:0009245">
    <property type="term" value="P:lipid A biosynthetic process"/>
    <property type="evidence" value="ECO:0007669"/>
    <property type="project" value="UniProtKB-KW"/>
</dbReference>
<comment type="cofactor">
    <cofactor evidence="1">
        <name>Zn(2+)</name>
        <dbReference type="ChEBI" id="CHEBI:29105"/>
    </cofactor>
</comment>
<dbReference type="InterPro" id="IPR011334">
    <property type="entry name" value="UDP-acyl_GlcNac_deAcase_C"/>
</dbReference>
<gene>
    <name evidence="14" type="primary">LOC111024398</name>
</gene>
<evidence type="ECO:0000256" key="6">
    <source>
        <dbReference type="ARBA" id="ARBA00022556"/>
    </source>
</evidence>
<protein>
    <recommendedName>
        <fullName evidence="4">UDP-3-O-acyl-N-acetylglucosamine deacetylase</fullName>
        <ecNumber evidence="4">3.5.1.108</ecNumber>
    </recommendedName>
</protein>
<keyword evidence="10" id="KW-0443">Lipid metabolism</keyword>
<dbReference type="NCBIfam" id="TIGR00325">
    <property type="entry name" value="lpxC"/>
    <property type="match status" value="1"/>
</dbReference>
<keyword evidence="8" id="KW-0378">Hydrolase</keyword>
<dbReference type="PANTHER" id="PTHR33694">
    <property type="entry name" value="UDP-3-O-ACYL-N-ACETYLGLUCOSAMINE DEACETYLASE 1, MITOCHONDRIAL-RELATED"/>
    <property type="match status" value="1"/>
</dbReference>
<evidence type="ECO:0000313" key="13">
    <source>
        <dbReference type="Proteomes" id="UP000504603"/>
    </source>
</evidence>
<dbReference type="UniPathway" id="UPA00359">
    <property type="reaction ID" value="UER00478"/>
</dbReference>
<comment type="pathway">
    <text evidence="2">Glycolipid biosynthesis; lipid IV(A) biosynthesis; lipid IV(A) from (3R)-3-hydroxytetradecanoyl-[acyl-carrier-protein] and UDP-N-acetyl-alpha-D-glucosamine: step 2/6.</text>
</comment>
<dbReference type="AlphaFoldDB" id="A0A6J1DVD4"/>
<comment type="function">
    <text evidence="12">Involved in the biosynthesis of lipid A, a phosphorylated glycolipid that in bacteria anchors the lipopolysaccharide to the outer membrane of the cell. Lipid A-like molecules in plants may serve as structural components of the outer membranes of mitochondria and/or chloroplasts, or may be involved in signal transduction or plant defense responses.</text>
</comment>
<keyword evidence="7" id="KW-0479">Metal-binding</keyword>
<dbReference type="GO" id="GO:0016020">
    <property type="term" value="C:membrane"/>
    <property type="evidence" value="ECO:0007669"/>
    <property type="project" value="GOC"/>
</dbReference>
<evidence type="ECO:0000256" key="9">
    <source>
        <dbReference type="ARBA" id="ARBA00022833"/>
    </source>
</evidence>
<dbReference type="Pfam" id="PF03331">
    <property type="entry name" value="LpxC"/>
    <property type="match status" value="1"/>
</dbReference>
<evidence type="ECO:0000256" key="10">
    <source>
        <dbReference type="ARBA" id="ARBA00023098"/>
    </source>
</evidence>
<dbReference type="Proteomes" id="UP000504603">
    <property type="component" value="Unplaced"/>
</dbReference>
<keyword evidence="9" id="KW-0862">Zinc</keyword>
<dbReference type="GO" id="GO:0005739">
    <property type="term" value="C:mitochondrion"/>
    <property type="evidence" value="ECO:0007669"/>
    <property type="project" value="UniProtKB-ARBA"/>
</dbReference>
<dbReference type="Gene3D" id="3.30.230.20">
    <property type="entry name" value="lpxc deacetylase, domain 1"/>
    <property type="match status" value="1"/>
</dbReference>
<dbReference type="EC" id="3.5.1.108" evidence="4"/>
<dbReference type="GO" id="GO:0046872">
    <property type="term" value="F:metal ion binding"/>
    <property type="evidence" value="ECO:0007669"/>
    <property type="project" value="UniProtKB-KW"/>
</dbReference>
<evidence type="ECO:0000256" key="4">
    <source>
        <dbReference type="ARBA" id="ARBA00012745"/>
    </source>
</evidence>
<dbReference type="GeneID" id="111024398"/>
<dbReference type="GO" id="GO:2001289">
    <property type="term" value="P:lipid X metabolic process"/>
    <property type="evidence" value="ECO:0007669"/>
    <property type="project" value="UniProtKB-ARBA"/>
</dbReference>
<dbReference type="OrthoDB" id="10265200at2759"/>
<comment type="similarity">
    <text evidence="3">Belongs to the LpxC family.</text>
</comment>
<dbReference type="GO" id="GO:0103117">
    <property type="term" value="F:UDP-3-O-acyl-N-acetylglucosamine deacetylase activity"/>
    <property type="evidence" value="ECO:0007669"/>
    <property type="project" value="UniProtKB-EC"/>
</dbReference>